<dbReference type="AlphaFoldDB" id="A0A2S7IGZ5"/>
<dbReference type="SUPFAM" id="SSF46894">
    <property type="entry name" value="C-terminal effector domain of the bipartite response regulators"/>
    <property type="match status" value="1"/>
</dbReference>
<dbReference type="RefSeq" id="WP_104715263.1">
    <property type="nucleotide sequence ID" value="NZ_PTRA01000005.1"/>
</dbReference>
<dbReference type="PRINTS" id="PR00038">
    <property type="entry name" value="HTHLUXR"/>
</dbReference>
<evidence type="ECO:0000259" key="4">
    <source>
        <dbReference type="PROSITE" id="PS50043"/>
    </source>
</evidence>
<dbReference type="SMART" id="SM00421">
    <property type="entry name" value="HTH_LUXR"/>
    <property type="match status" value="1"/>
</dbReference>
<keyword evidence="3" id="KW-0804">Transcription</keyword>
<evidence type="ECO:0000256" key="1">
    <source>
        <dbReference type="ARBA" id="ARBA00023015"/>
    </source>
</evidence>
<keyword evidence="2" id="KW-0238">DNA-binding</keyword>
<dbReference type="InterPro" id="IPR000792">
    <property type="entry name" value="Tscrpt_reg_LuxR_C"/>
</dbReference>
<organism evidence="5 6">
    <name type="scientific">Siphonobacter curvatus</name>
    <dbReference type="NCBI Taxonomy" id="2094562"/>
    <lineage>
        <taxon>Bacteria</taxon>
        <taxon>Pseudomonadati</taxon>
        <taxon>Bacteroidota</taxon>
        <taxon>Cytophagia</taxon>
        <taxon>Cytophagales</taxon>
        <taxon>Cytophagaceae</taxon>
        <taxon>Siphonobacter</taxon>
    </lineage>
</organism>
<dbReference type="Pfam" id="PF08447">
    <property type="entry name" value="PAS_3"/>
    <property type="match status" value="1"/>
</dbReference>
<dbReference type="Gene3D" id="1.10.10.10">
    <property type="entry name" value="Winged helix-like DNA-binding domain superfamily/Winged helix DNA-binding domain"/>
    <property type="match status" value="1"/>
</dbReference>
<dbReference type="PANTHER" id="PTHR44688">
    <property type="entry name" value="DNA-BINDING TRANSCRIPTIONAL ACTIVATOR DEVR_DOSR"/>
    <property type="match status" value="1"/>
</dbReference>
<evidence type="ECO:0000256" key="2">
    <source>
        <dbReference type="ARBA" id="ARBA00023125"/>
    </source>
</evidence>
<dbReference type="OrthoDB" id="964482at2"/>
<dbReference type="Pfam" id="PF00196">
    <property type="entry name" value="GerE"/>
    <property type="match status" value="1"/>
</dbReference>
<name>A0A2S7IGZ5_9BACT</name>
<dbReference type="Gene3D" id="3.30.450.20">
    <property type="entry name" value="PAS domain"/>
    <property type="match status" value="1"/>
</dbReference>
<dbReference type="InterPro" id="IPR000014">
    <property type="entry name" value="PAS"/>
</dbReference>
<dbReference type="EMBL" id="PTRA01000005">
    <property type="protein sequence ID" value="PQA54938.1"/>
    <property type="molecule type" value="Genomic_DNA"/>
</dbReference>
<sequence length="253" mass="29279">MQTPTYHEARKIWDRINRNVPTDRLEVMDSIENFKSILDLFHLGPYYYYLFNCRTGQIEYTSDSVNEVLGCSSEEFTLPYVLDHLHPDDVSVFLNHENSVVEFFNQIAPEKVYKYKVSYDYRLRKKNGQYARILQQIVVIQYGENVRTLGVHTDISHLKATGSSVLSFVGIDGEPSYLNMPIEHVFITRKEILSHREKEVLRAIVSGYASKQIADLLCITKETVDRHRKNMLGKAEVRSSAELVAKAVREGWI</sequence>
<evidence type="ECO:0000313" key="5">
    <source>
        <dbReference type="EMBL" id="PQA54938.1"/>
    </source>
</evidence>
<dbReference type="GO" id="GO:0003677">
    <property type="term" value="F:DNA binding"/>
    <property type="evidence" value="ECO:0007669"/>
    <property type="project" value="UniProtKB-KW"/>
</dbReference>
<dbReference type="InterPro" id="IPR013655">
    <property type="entry name" value="PAS_fold_3"/>
</dbReference>
<comment type="caution">
    <text evidence="5">The sequence shown here is derived from an EMBL/GenBank/DDBJ whole genome shotgun (WGS) entry which is preliminary data.</text>
</comment>
<accession>A0A2S7IGZ5</accession>
<dbReference type="CDD" id="cd00130">
    <property type="entry name" value="PAS"/>
    <property type="match status" value="1"/>
</dbReference>
<dbReference type="PANTHER" id="PTHR44688:SF16">
    <property type="entry name" value="DNA-BINDING TRANSCRIPTIONAL ACTIVATOR DEVR_DOSR"/>
    <property type="match status" value="1"/>
</dbReference>
<dbReference type="PROSITE" id="PS00622">
    <property type="entry name" value="HTH_LUXR_1"/>
    <property type="match status" value="1"/>
</dbReference>
<evidence type="ECO:0000256" key="3">
    <source>
        <dbReference type="ARBA" id="ARBA00023163"/>
    </source>
</evidence>
<dbReference type="SMART" id="SM00086">
    <property type="entry name" value="PAC"/>
    <property type="match status" value="1"/>
</dbReference>
<dbReference type="InterPro" id="IPR036388">
    <property type="entry name" value="WH-like_DNA-bd_sf"/>
</dbReference>
<dbReference type="PROSITE" id="PS50043">
    <property type="entry name" value="HTH_LUXR_2"/>
    <property type="match status" value="1"/>
</dbReference>
<dbReference type="GO" id="GO:0006355">
    <property type="term" value="P:regulation of DNA-templated transcription"/>
    <property type="evidence" value="ECO:0007669"/>
    <property type="project" value="InterPro"/>
</dbReference>
<dbReference type="CDD" id="cd06170">
    <property type="entry name" value="LuxR_C_like"/>
    <property type="match status" value="1"/>
</dbReference>
<proteinExistence type="predicted"/>
<gene>
    <name evidence="5" type="ORF">C5O19_20530</name>
</gene>
<dbReference type="InterPro" id="IPR016032">
    <property type="entry name" value="Sig_transdc_resp-reg_C-effctor"/>
</dbReference>
<reference evidence="6" key="1">
    <citation type="submission" date="2018-02" db="EMBL/GenBank/DDBJ databases">
        <title>Genome sequencing of Solimonas sp. HR-BB.</title>
        <authorList>
            <person name="Lee Y."/>
            <person name="Jeon C.O."/>
        </authorList>
    </citation>
    <scope>NUCLEOTIDE SEQUENCE [LARGE SCALE GENOMIC DNA]</scope>
    <source>
        <strain evidence="6">HR-U</strain>
    </source>
</reference>
<evidence type="ECO:0000313" key="6">
    <source>
        <dbReference type="Proteomes" id="UP000239590"/>
    </source>
</evidence>
<dbReference type="InterPro" id="IPR035965">
    <property type="entry name" value="PAS-like_dom_sf"/>
</dbReference>
<dbReference type="SUPFAM" id="SSF55785">
    <property type="entry name" value="PYP-like sensor domain (PAS domain)"/>
    <property type="match status" value="1"/>
</dbReference>
<keyword evidence="6" id="KW-1185">Reference proteome</keyword>
<feature type="domain" description="HTH luxR-type" evidence="4">
    <location>
        <begin position="186"/>
        <end position="251"/>
    </location>
</feature>
<dbReference type="InterPro" id="IPR001610">
    <property type="entry name" value="PAC"/>
</dbReference>
<protein>
    <recommendedName>
        <fullName evidence="4">HTH luxR-type domain-containing protein</fullName>
    </recommendedName>
</protein>
<dbReference type="Proteomes" id="UP000239590">
    <property type="component" value="Unassembled WGS sequence"/>
</dbReference>
<keyword evidence="1" id="KW-0805">Transcription regulation</keyword>